<dbReference type="PANTHER" id="PTHR46195">
    <property type="entry name" value="HEAVY METAL-ASSOCIATED ISOPRENYLATED PLANT PROTEIN 7"/>
    <property type="match status" value="1"/>
</dbReference>
<feature type="region of interest" description="Disordered" evidence="5">
    <location>
        <begin position="1"/>
        <end position="52"/>
    </location>
</feature>
<evidence type="ECO:0000259" key="6">
    <source>
        <dbReference type="PROSITE" id="PS50846"/>
    </source>
</evidence>
<protein>
    <recommendedName>
        <fullName evidence="6">HMA domain-containing protein</fullName>
    </recommendedName>
</protein>
<dbReference type="Gene3D" id="3.30.70.100">
    <property type="match status" value="2"/>
</dbReference>
<keyword evidence="8" id="KW-1185">Reference proteome</keyword>
<dbReference type="GO" id="GO:0046872">
    <property type="term" value="F:metal ion binding"/>
    <property type="evidence" value="ECO:0007669"/>
    <property type="project" value="UniProtKB-KW"/>
</dbReference>
<feature type="non-terminal residue" evidence="7">
    <location>
        <position position="1"/>
    </location>
</feature>
<evidence type="ECO:0000256" key="1">
    <source>
        <dbReference type="ARBA" id="ARBA00022481"/>
    </source>
</evidence>
<reference evidence="8" key="1">
    <citation type="journal article" date="2017" name="Front. Plant Sci.">
        <title>Climate Clever Clovers: New Paradigm to Reduce the Environmental Footprint of Ruminants by Breeding Low Methanogenic Forages Utilizing Haplotype Variation.</title>
        <authorList>
            <person name="Kaur P."/>
            <person name="Appels R."/>
            <person name="Bayer P.E."/>
            <person name="Keeble-Gagnere G."/>
            <person name="Wang J."/>
            <person name="Hirakawa H."/>
            <person name="Shirasawa K."/>
            <person name="Vercoe P."/>
            <person name="Stefanova K."/>
            <person name="Durmic Z."/>
            <person name="Nichols P."/>
            <person name="Revell C."/>
            <person name="Isobe S.N."/>
            <person name="Edwards D."/>
            <person name="Erskine W."/>
        </authorList>
    </citation>
    <scope>NUCLEOTIDE SEQUENCE [LARGE SCALE GENOMIC DNA]</scope>
    <source>
        <strain evidence="8">cv. Daliak</strain>
    </source>
</reference>
<dbReference type="InterPro" id="IPR036163">
    <property type="entry name" value="HMA_dom_sf"/>
</dbReference>
<dbReference type="EMBL" id="DF973341">
    <property type="protein sequence ID" value="GAU26775.1"/>
    <property type="molecule type" value="Genomic_DNA"/>
</dbReference>
<feature type="compositionally biased region" description="Acidic residues" evidence="5">
    <location>
        <begin position="255"/>
        <end position="265"/>
    </location>
</feature>
<dbReference type="CDD" id="cd00371">
    <property type="entry name" value="HMA"/>
    <property type="match status" value="2"/>
</dbReference>
<sequence>EEKKTEETKTEEPKTEETKTEEPKTEEETKPEEKPEEPKDEPAPPPPPPSEIVLKVFMHCEGCARKVRRSLKDFPGVEDVITDCKSHTVVVKGEKADPLKVVERIQKKSHRKVELLSPIPNPPEEEEKILEEEKPVAPEEEKKEEAQILTVVLKVHMHCEACAQEMKKRMLKIKGVESVETDLKNSEVSVKGMYDPAMLVEYVYKRFGKHSVIVKEEKVEEEAKPEEEKKEEKVEEVAEEEKKGEEESEAKPQDEEGAAAIEEETKVEDEMKKIEFYYNPSTDLYAYPPTMAYPAYPPTYYQAYPPPAPQMFSDENPNACSVM</sequence>
<keyword evidence="3" id="KW-0636">Prenylation</keyword>
<feature type="region of interest" description="Disordered" evidence="5">
    <location>
        <begin position="218"/>
        <end position="265"/>
    </location>
</feature>
<dbReference type="PROSITE" id="PS50846">
    <property type="entry name" value="HMA_2"/>
    <property type="match status" value="2"/>
</dbReference>
<feature type="domain" description="HMA" evidence="6">
    <location>
        <begin position="148"/>
        <end position="212"/>
    </location>
</feature>
<keyword evidence="2" id="KW-0479">Metal-binding</keyword>
<evidence type="ECO:0000256" key="5">
    <source>
        <dbReference type="SAM" id="MobiDB-lite"/>
    </source>
</evidence>
<keyword evidence="3" id="KW-0449">Lipoprotein</keyword>
<dbReference type="InterPro" id="IPR044577">
    <property type="entry name" value="HIPP4/7/8/17/18/19"/>
</dbReference>
<gene>
    <name evidence="7" type="ORF">TSUD_317730</name>
</gene>
<organism evidence="7 8">
    <name type="scientific">Trifolium subterraneum</name>
    <name type="common">Subterranean clover</name>
    <dbReference type="NCBI Taxonomy" id="3900"/>
    <lineage>
        <taxon>Eukaryota</taxon>
        <taxon>Viridiplantae</taxon>
        <taxon>Streptophyta</taxon>
        <taxon>Embryophyta</taxon>
        <taxon>Tracheophyta</taxon>
        <taxon>Spermatophyta</taxon>
        <taxon>Magnoliopsida</taxon>
        <taxon>eudicotyledons</taxon>
        <taxon>Gunneridae</taxon>
        <taxon>Pentapetalae</taxon>
        <taxon>rosids</taxon>
        <taxon>fabids</taxon>
        <taxon>Fabales</taxon>
        <taxon>Fabaceae</taxon>
        <taxon>Papilionoideae</taxon>
        <taxon>50 kb inversion clade</taxon>
        <taxon>NPAAA clade</taxon>
        <taxon>Hologalegina</taxon>
        <taxon>IRL clade</taxon>
        <taxon>Trifolieae</taxon>
        <taxon>Trifolium</taxon>
    </lineage>
</organism>
<accession>A0A2Z6MSZ5</accession>
<feature type="compositionally biased region" description="Basic and acidic residues" evidence="5">
    <location>
        <begin position="1"/>
        <end position="42"/>
    </location>
</feature>
<evidence type="ECO:0000256" key="4">
    <source>
        <dbReference type="ARBA" id="ARBA00024045"/>
    </source>
</evidence>
<feature type="compositionally biased region" description="Basic and acidic residues" evidence="5">
    <location>
        <begin position="218"/>
        <end position="254"/>
    </location>
</feature>
<dbReference type="PANTHER" id="PTHR46195:SF2">
    <property type="entry name" value="HEAVY METAL-ASSOCIATED ISOPRENYLATED PLANT PROTEIN 7"/>
    <property type="match status" value="1"/>
</dbReference>
<evidence type="ECO:0000256" key="3">
    <source>
        <dbReference type="ARBA" id="ARBA00023289"/>
    </source>
</evidence>
<evidence type="ECO:0000256" key="2">
    <source>
        <dbReference type="ARBA" id="ARBA00022723"/>
    </source>
</evidence>
<dbReference type="InterPro" id="IPR006121">
    <property type="entry name" value="HMA_dom"/>
</dbReference>
<dbReference type="OrthoDB" id="785630at2759"/>
<keyword evidence="1" id="KW-0488">Methylation</keyword>
<dbReference type="AlphaFoldDB" id="A0A2Z6MSZ5"/>
<dbReference type="Proteomes" id="UP000242715">
    <property type="component" value="Unassembled WGS sequence"/>
</dbReference>
<evidence type="ECO:0000313" key="8">
    <source>
        <dbReference type="Proteomes" id="UP000242715"/>
    </source>
</evidence>
<evidence type="ECO:0000313" key="7">
    <source>
        <dbReference type="EMBL" id="GAU26775.1"/>
    </source>
</evidence>
<comment type="similarity">
    <text evidence="4">Belongs to the HIPP family.</text>
</comment>
<dbReference type="SUPFAM" id="SSF55008">
    <property type="entry name" value="HMA, heavy metal-associated domain"/>
    <property type="match status" value="2"/>
</dbReference>
<feature type="domain" description="HMA" evidence="6">
    <location>
        <begin position="49"/>
        <end position="113"/>
    </location>
</feature>
<proteinExistence type="inferred from homology"/>
<name>A0A2Z6MSZ5_TRISU</name>
<dbReference type="Pfam" id="PF00403">
    <property type="entry name" value="HMA"/>
    <property type="match status" value="2"/>
</dbReference>